<proteinExistence type="predicted"/>
<evidence type="ECO:0000313" key="2">
    <source>
        <dbReference type="Proteomes" id="UP000236447"/>
    </source>
</evidence>
<dbReference type="AlphaFoldDB" id="A0A2I7KHE7"/>
<dbReference type="RefSeq" id="WP_102884831.1">
    <property type="nucleotide sequence ID" value="NZ_CP010734.1"/>
</dbReference>
<evidence type="ECO:0000313" key="1">
    <source>
        <dbReference type="EMBL" id="AUR02017.1"/>
    </source>
</evidence>
<gene>
    <name evidence="1" type="ORF">PhaeoP88_04705</name>
</gene>
<protein>
    <submittedName>
        <fullName evidence="1">Uncharacterized protein</fullName>
    </submittedName>
</protein>
<dbReference type="EMBL" id="CP010734">
    <property type="protein sequence ID" value="AUR02017.1"/>
    <property type="molecule type" value="Genomic_DNA"/>
</dbReference>
<dbReference type="Proteomes" id="UP000236447">
    <property type="component" value="Plasmid pP88_i"/>
</dbReference>
<geneLocation type="plasmid" evidence="2">
    <name>pp88_i</name>
</geneLocation>
<organism evidence="1 2">
    <name type="scientific">Phaeobacter inhibens</name>
    <dbReference type="NCBI Taxonomy" id="221822"/>
    <lineage>
        <taxon>Bacteria</taxon>
        <taxon>Pseudomonadati</taxon>
        <taxon>Pseudomonadota</taxon>
        <taxon>Alphaproteobacteria</taxon>
        <taxon>Rhodobacterales</taxon>
        <taxon>Roseobacteraceae</taxon>
        <taxon>Phaeobacter</taxon>
    </lineage>
</organism>
<reference evidence="1 2" key="2">
    <citation type="journal article" date="2017" name="Genome Biol. Evol.">
        <title>Trajectories and Drivers of Genome Evolution in Surface-Associated Marine Phaeobacter.</title>
        <authorList>
            <person name="Freese H.M."/>
            <person name="Sikorski J."/>
            <person name="Bunk B."/>
            <person name="Scheuner C."/>
            <person name="Meier-Kolthoff J.P."/>
            <person name="Sproer C."/>
            <person name="Gram L."/>
            <person name="Overmann J."/>
        </authorList>
    </citation>
    <scope>NUCLEOTIDE SEQUENCE [LARGE SCALE GENOMIC DNA]</scope>
    <source>
        <strain evidence="1 2">P88</strain>
        <plasmid evidence="2">pp88_i</plasmid>
    </source>
</reference>
<sequence length="115" mass="12696">MTNHPAATVVGQVKKSLADGGRLLVECEESVHKDGSQMRGRWVFFLLNDAEDGETYRSQVVVWKTVEPKAIVTLNGLGAFARELEINAAVFPLVAGTNGTWQREASTPKKRKKQK</sequence>
<name>A0A2I7KHE7_9RHOB</name>
<keyword evidence="1" id="KW-0614">Plasmid</keyword>
<reference evidence="1 2" key="1">
    <citation type="journal article" date="2017" name="Front. Microbiol.">
        <title>Phaeobacter piscinae sp. nov., a species of the Roseobacter group and potential aquaculture probiont.</title>
        <authorList>
            <person name="Sonnenschein E.C."/>
            <person name="Phippen C.B.W."/>
            <person name="Nielsen K.F."/>
            <person name="Mateiu R.V."/>
            <person name="Melchiorsen J."/>
            <person name="Gram L."/>
            <person name="Overmann J."/>
            <person name="Freese H.M."/>
        </authorList>
    </citation>
    <scope>NUCLEOTIDE SEQUENCE [LARGE SCALE GENOMIC DNA]</scope>
    <source>
        <strain evidence="1 2">P88</strain>
        <plasmid evidence="2">pp88_i</plasmid>
    </source>
</reference>
<accession>A0A2I7KHE7</accession>